<keyword evidence="1" id="KW-1133">Transmembrane helix</keyword>
<evidence type="ECO:0000313" key="2">
    <source>
        <dbReference type="EMBL" id="GAA0857104.1"/>
    </source>
</evidence>
<dbReference type="EMBL" id="BAAACO010000001">
    <property type="protein sequence ID" value="GAA0857104.1"/>
    <property type="molecule type" value="Genomic_DNA"/>
</dbReference>
<dbReference type="Proteomes" id="UP001501764">
    <property type="component" value="Unassembled WGS sequence"/>
</dbReference>
<comment type="caution">
    <text evidence="2">The sequence shown here is derived from an EMBL/GenBank/DDBJ whole genome shotgun (WGS) entry which is preliminary data.</text>
</comment>
<sequence>MYTYNFTKTDEVCAIFKKARKKFFARPTLGVGIGLNIIIYVLLWYTLCNLNNVSLTIYFLIITMYILLQLLLYNIYSNKMSNMELKETEEEKTIIHINENGIKYCKKNYEKDITWDGIEKINIYKDYIFIKYNLLIPSNIIIFKCLDVEKDIIVSEIEKYKKVRWC</sequence>
<name>A0ABN1LKD4_9CLOT</name>
<evidence type="ECO:0000313" key="3">
    <source>
        <dbReference type="Proteomes" id="UP001501764"/>
    </source>
</evidence>
<protein>
    <recommendedName>
        <fullName evidence="4">YcxB-like protein domain-containing protein</fullName>
    </recommendedName>
</protein>
<evidence type="ECO:0008006" key="4">
    <source>
        <dbReference type="Google" id="ProtNLM"/>
    </source>
</evidence>
<reference evidence="2 3" key="1">
    <citation type="journal article" date="2019" name="Int. J. Syst. Evol. Microbiol.">
        <title>The Global Catalogue of Microorganisms (GCM) 10K type strain sequencing project: providing services to taxonomists for standard genome sequencing and annotation.</title>
        <authorList>
            <consortium name="The Broad Institute Genomics Platform"/>
            <consortium name="The Broad Institute Genome Sequencing Center for Infectious Disease"/>
            <person name="Wu L."/>
            <person name="Ma J."/>
        </authorList>
    </citation>
    <scope>NUCLEOTIDE SEQUENCE [LARGE SCALE GENOMIC DNA]</scope>
    <source>
        <strain evidence="2 3">JCM 6485</strain>
    </source>
</reference>
<organism evidence="2 3">
    <name type="scientific">Clostridium nitritogenes</name>
    <dbReference type="NCBI Taxonomy" id="83340"/>
    <lineage>
        <taxon>Bacteria</taxon>
        <taxon>Bacillati</taxon>
        <taxon>Bacillota</taxon>
        <taxon>Clostridia</taxon>
        <taxon>Eubacteriales</taxon>
        <taxon>Clostridiaceae</taxon>
        <taxon>Clostridium</taxon>
    </lineage>
</organism>
<gene>
    <name evidence="2" type="ORF">GCM10008916_09410</name>
</gene>
<keyword evidence="3" id="KW-1185">Reference proteome</keyword>
<keyword evidence="1" id="KW-0812">Transmembrane</keyword>
<dbReference type="RefSeq" id="WP_054199499.1">
    <property type="nucleotide sequence ID" value="NZ_BAAACO010000001.1"/>
</dbReference>
<feature type="transmembrane region" description="Helical" evidence="1">
    <location>
        <begin position="57"/>
        <end position="76"/>
    </location>
</feature>
<evidence type="ECO:0000256" key="1">
    <source>
        <dbReference type="SAM" id="Phobius"/>
    </source>
</evidence>
<proteinExistence type="predicted"/>
<dbReference type="GeneID" id="60853439"/>
<accession>A0ABN1LKD4</accession>
<keyword evidence="1" id="KW-0472">Membrane</keyword>
<feature type="transmembrane region" description="Helical" evidence="1">
    <location>
        <begin position="23"/>
        <end position="45"/>
    </location>
</feature>